<dbReference type="AlphaFoldDB" id="A0AAV0YJZ5"/>
<evidence type="ECO:0000313" key="2">
    <source>
        <dbReference type="EMBL" id="CAI8585727.1"/>
    </source>
</evidence>
<dbReference type="PROSITE" id="PS50181">
    <property type="entry name" value="FBOX"/>
    <property type="match status" value="1"/>
</dbReference>
<protein>
    <recommendedName>
        <fullName evidence="1">F-box domain-containing protein</fullName>
    </recommendedName>
</protein>
<sequence>MLAHETKDRFGDLPDSVVFHILSYLKTKEAFKTCILSKRWNNLTNNLPIITLDSGKFKSLDRFERALFQILSVRNELDDDSTSVLHTLDLTLTTTFDFCDDFPPSTDVVFKRVVRGGMYLDDYNQPLKLRISPPSLCNLAFTGNTSQKLCLTHPCSLQHLYIDAENAGFVDSLVQEDSAVLLSSLQGLPNIRSLTVSSNTLQVLSLVPSLFKVKLTSFCNLESLQVQMKPLSGQLYNILSYGKFMIRGVNLHEATIIPDGVVDCLIQNSPSANVTVIPYNKRGVKL</sequence>
<evidence type="ECO:0000259" key="1">
    <source>
        <dbReference type="PROSITE" id="PS50181"/>
    </source>
</evidence>
<dbReference type="SMART" id="SM00256">
    <property type="entry name" value="FBOX"/>
    <property type="match status" value="1"/>
</dbReference>
<feature type="domain" description="F-box" evidence="1">
    <location>
        <begin position="7"/>
        <end position="60"/>
    </location>
</feature>
<dbReference type="EMBL" id="OX451736">
    <property type="protein sequence ID" value="CAI8585727.1"/>
    <property type="molecule type" value="Genomic_DNA"/>
</dbReference>
<evidence type="ECO:0000313" key="3">
    <source>
        <dbReference type="Proteomes" id="UP001157006"/>
    </source>
</evidence>
<proteinExistence type="predicted"/>
<name>A0AAV0YJZ5_VICFA</name>
<dbReference type="Proteomes" id="UP001157006">
    <property type="component" value="Chromosome 1L"/>
</dbReference>
<gene>
    <name evidence="2" type="ORF">VFH_I221080</name>
</gene>
<dbReference type="InterPro" id="IPR001810">
    <property type="entry name" value="F-box_dom"/>
</dbReference>
<dbReference type="Pfam" id="PF00646">
    <property type="entry name" value="F-box"/>
    <property type="match status" value="1"/>
</dbReference>
<reference evidence="2 3" key="1">
    <citation type="submission" date="2023-01" db="EMBL/GenBank/DDBJ databases">
        <authorList>
            <person name="Kreplak J."/>
        </authorList>
    </citation>
    <scope>NUCLEOTIDE SEQUENCE [LARGE SCALE GENOMIC DNA]</scope>
</reference>
<dbReference type="Gene3D" id="1.20.1280.50">
    <property type="match status" value="1"/>
</dbReference>
<dbReference type="InterPro" id="IPR036047">
    <property type="entry name" value="F-box-like_dom_sf"/>
</dbReference>
<dbReference type="PANTHER" id="PTHR32212:SF269">
    <property type="entry name" value="F-BOX_RNI_FBD-LIKE DOMAIN PROTEIN"/>
    <property type="match status" value="1"/>
</dbReference>
<accession>A0AAV0YJZ5</accession>
<dbReference type="PANTHER" id="PTHR32212">
    <property type="entry name" value="CYCLIN-LIKE F-BOX"/>
    <property type="match status" value="1"/>
</dbReference>
<keyword evidence="3" id="KW-1185">Reference proteome</keyword>
<dbReference type="SUPFAM" id="SSF81383">
    <property type="entry name" value="F-box domain"/>
    <property type="match status" value="1"/>
</dbReference>
<organism evidence="2 3">
    <name type="scientific">Vicia faba</name>
    <name type="common">Broad bean</name>
    <name type="synonym">Faba vulgaris</name>
    <dbReference type="NCBI Taxonomy" id="3906"/>
    <lineage>
        <taxon>Eukaryota</taxon>
        <taxon>Viridiplantae</taxon>
        <taxon>Streptophyta</taxon>
        <taxon>Embryophyta</taxon>
        <taxon>Tracheophyta</taxon>
        <taxon>Spermatophyta</taxon>
        <taxon>Magnoliopsida</taxon>
        <taxon>eudicotyledons</taxon>
        <taxon>Gunneridae</taxon>
        <taxon>Pentapetalae</taxon>
        <taxon>rosids</taxon>
        <taxon>fabids</taxon>
        <taxon>Fabales</taxon>
        <taxon>Fabaceae</taxon>
        <taxon>Papilionoideae</taxon>
        <taxon>50 kb inversion clade</taxon>
        <taxon>NPAAA clade</taxon>
        <taxon>Hologalegina</taxon>
        <taxon>IRL clade</taxon>
        <taxon>Fabeae</taxon>
        <taxon>Vicia</taxon>
    </lineage>
</organism>